<dbReference type="OrthoDB" id="9182319at2"/>
<feature type="signal peptide" evidence="1">
    <location>
        <begin position="1"/>
        <end position="25"/>
    </location>
</feature>
<sequence length="136" mass="15507">MHKIIWIMGLVGLFFASLATTSASAVELRCEIKVSGTVNTLQVAKSADPYVYKTLDLDGGYRFSMQYLANENKFKTYVYHESKERYVLIHLSENIIQENVCASHAQGFGLHRIYSAKFERELLFQCTPVCADKEQK</sequence>
<keyword evidence="3" id="KW-1185">Reference proteome</keyword>
<evidence type="ECO:0000313" key="2">
    <source>
        <dbReference type="EMBL" id="AZP10816.1"/>
    </source>
</evidence>
<name>A0A3S9HFC6_9BURK</name>
<gene>
    <name evidence="2" type="ORF">EJN92_01495</name>
</gene>
<proteinExistence type="predicted"/>
<evidence type="ECO:0000313" key="3">
    <source>
        <dbReference type="Proteomes" id="UP000275663"/>
    </source>
</evidence>
<organism evidence="2 3">
    <name type="scientific">Undibacterium parvum</name>
    <dbReference type="NCBI Taxonomy" id="401471"/>
    <lineage>
        <taxon>Bacteria</taxon>
        <taxon>Pseudomonadati</taxon>
        <taxon>Pseudomonadota</taxon>
        <taxon>Betaproteobacteria</taxon>
        <taxon>Burkholderiales</taxon>
        <taxon>Oxalobacteraceae</taxon>
        <taxon>Undibacterium</taxon>
    </lineage>
</organism>
<evidence type="ECO:0000256" key="1">
    <source>
        <dbReference type="SAM" id="SignalP"/>
    </source>
</evidence>
<dbReference type="Proteomes" id="UP000275663">
    <property type="component" value="Chromosome"/>
</dbReference>
<protein>
    <submittedName>
        <fullName evidence="2">Uncharacterized protein</fullName>
    </submittedName>
</protein>
<dbReference type="RefSeq" id="WP_126126215.1">
    <property type="nucleotide sequence ID" value="NZ_CP034464.1"/>
</dbReference>
<accession>A0A3S9HFC6</accession>
<keyword evidence="1" id="KW-0732">Signal</keyword>
<dbReference type="EMBL" id="CP034464">
    <property type="protein sequence ID" value="AZP10816.1"/>
    <property type="molecule type" value="Genomic_DNA"/>
</dbReference>
<feature type="chain" id="PRO_5019101720" evidence="1">
    <location>
        <begin position="26"/>
        <end position="136"/>
    </location>
</feature>
<dbReference type="KEGG" id="upv:EJN92_01495"/>
<dbReference type="AlphaFoldDB" id="A0A3S9HFC6"/>
<reference evidence="2 3" key="1">
    <citation type="journal article" date="2011" name="Int. J. Syst. Evol. Microbiol.">
        <title>Description of Undibacterium oligocarboniphilum sp. nov., isolated from purified water, and Undibacterium pigrum strain CCUG 49012 as the type strain of Undibacterium parvum sp. nov., and emended descriptions of the genus Undibacterium and the species Undibacterium pigrum.</title>
        <authorList>
            <person name="Eder W."/>
            <person name="Wanner G."/>
            <person name="Ludwig W."/>
            <person name="Busse H.J."/>
            <person name="Ziemke-Kageler F."/>
            <person name="Lang E."/>
        </authorList>
    </citation>
    <scope>NUCLEOTIDE SEQUENCE [LARGE SCALE GENOMIC DNA]</scope>
    <source>
        <strain evidence="2 3">DSM 23061</strain>
    </source>
</reference>